<protein>
    <recommendedName>
        <fullName evidence="4">Phospholipase A2 domain-containing protein</fullName>
    </recommendedName>
</protein>
<dbReference type="GO" id="GO:0004623">
    <property type="term" value="F:phospholipase A2 activity"/>
    <property type="evidence" value="ECO:0007669"/>
    <property type="project" value="InterPro"/>
</dbReference>
<evidence type="ECO:0000313" key="2">
    <source>
        <dbReference type="EMBL" id="CDQ65608.1"/>
    </source>
</evidence>
<feature type="chain" id="PRO_5001589788" description="Phospholipase A2 domain-containing protein" evidence="1">
    <location>
        <begin position="19"/>
        <end position="127"/>
    </location>
</feature>
<dbReference type="GO" id="GO:0006644">
    <property type="term" value="P:phospholipid metabolic process"/>
    <property type="evidence" value="ECO:0007669"/>
    <property type="project" value="InterPro"/>
</dbReference>
<dbReference type="STRING" id="8022.A0A060WE92"/>
<sequence length="127" mass="13906">MRSSHTLLLLAFCLPVSGLCWTTLTTAATVGRAAQALLWMIWTDAVRFMTTATLIPCSTRIAGASLTTLTLKYIATSVTEPLRLSPAKAKNNNPCEMFICECDRKAAMCFDKAGYNPEHEHLPGEHC</sequence>
<gene>
    <name evidence="2" type="ORF">GSONMT00073598001</name>
</gene>
<keyword evidence="1" id="KW-0732">Signal</keyword>
<dbReference type="EMBL" id="FR904513">
    <property type="protein sequence ID" value="CDQ65608.1"/>
    <property type="molecule type" value="Genomic_DNA"/>
</dbReference>
<dbReference type="Gene3D" id="1.20.90.10">
    <property type="entry name" value="Phospholipase A2 domain"/>
    <property type="match status" value="1"/>
</dbReference>
<dbReference type="InterPro" id="IPR033112">
    <property type="entry name" value="PLA2_Asp_AS"/>
</dbReference>
<dbReference type="InterPro" id="IPR036444">
    <property type="entry name" value="PLipase_A2_dom_sf"/>
</dbReference>
<dbReference type="Proteomes" id="UP000193380">
    <property type="component" value="Chromosome 6"/>
</dbReference>
<dbReference type="SUPFAM" id="SSF48619">
    <property type="entry name" value="Phospholipase A2, PLA2"/>
    <property type="match status" value="1"/>
</dbReference>
<dbReference type="PaxDb" id="8022-A0A060WE92"/>
<evidence type="ECO:0008006" key="4">
    <source>
        <dbReference type="Google" id="ProtNLM"/>
    </source>
</evidence>
<feature type="signal peptide" evidence="1">
    <location>
        <begin position="1"/>
        <end position="18"/>
    </location>
</feature>
<accession>A0A060WE92</accession>
<evidence type="ECO:0000313" key="3">
    <source>
        <dbReference type="Proteomes" id="UP000193380"/>
    </source>
</evidence>
<organism evidence="2 3">
    <name type="scientific">Oncorhynchus mykiss</name>
    <name type="common">Rainbow trout</name>
    <name type="synonym">Salmo gairdneri</name>
    <dbReference type="NCBI Taxonomy" id="8022"/>
    <lineage>
        <taxon>Eukaryota</taxon>
        <taxon>Metazoa</taxon>
        <taxon>Chordata</taxon>
        <taxon>Craniata</taxon>
        <taxon>Vertebrata</taxon>
        <taxon>Euteleostomi</taxon>
        <taxon>Actinopterygii</taxon>
        <taxon>Neopterygii</taxon>
        <taxon>Teleostei</taxon>
        <taxon>Protacanthopterygii</taxon>
        <taxon>Salmoniformes</taxon>
        <taxon>Salmonidae</taxon>
        <taxon>Salmoninae</taxon>
        <taxon>Oncorhynchus</taxon>
    </lineage>
</organism>
<evidence type="ECO:0000256" key="1">
    <source>
        <dbReference type="SAM" id="SignalP"/>
    </source>
</evidence>
<dbReference type="PROSITE" id="PS00119">
    <property type="entry name" value="PA2_ASP"/>
    <property type="match status" value="1"/>
</dbReference>
<name>A0A060WE92_ONCMY</name>
<dbReference type="GO" id="GO:0050482">
    <property type="term" value="P:arachidonate secretion"/>
    <property type="evidence" value="ECO:0007669"/>
    <property type="project" value="InterPro"/>
</dbReference>
<dbReference type="AlphaFoldDB" id="A0A060WE92"/>
<reference evidence="2 3" key="1">
    <citation type="journal article" date="2014" name="Nat. Commun.">
        <title>The rainbow trout genome provides novel insights into evolution after whole-genome duplication in vertebrates.</title>
        <authorList>
            <person name="Berthelot C."/>
            <person name="Brunet F."/>
            <person name="Chalopin D."/>
            <person name="Juanchich A."/>
            <person name="Bernard M."/>
            <person name="Noel B."/>
            <person name="Bento P."/>
            <person name="Da Silva C."/>
            <person name="Labadie K."/>
            <person name="Alberti A."/>
            <person name="Aury J.M."/>
            <person name="Louis A."/>
            <person name="Dehais P."/>
            <person name="Bardou P."/>
            <person name="Montfort J."/>
            <person name="Klopp C."/>
            <person name="Cabau C."/>
            <person name="Gaspin C."/>
            <person name="Thorgaard G.H."/>
            <person name="Boussaha M."/>
            <person name="Quillet E."/>
            <person name="Guyomard R."/>
            <person name="Galiana D."/>
            <person name="Bobe J."/>
            <person name="Volff J.N."/>
            <person name="Genet C."/>
            <person name="Wincker P."/>
            <person name="Jaillon O."/>
            <person name="Roest Crollius H."/>
            <person name="Guiguen Y."/>
        </authorList>
    </citation>
    <scope>NUCLEOTIDE SEQUENCE [LARGE SCALE GENOMIC DNA]</scope>
</reference>
<proteinExistence type="predicted"/>